<dbReference type="PANTHER" id="PTHR33154:SF18">
    <property type="entry name" value="ARSENICAL RESISTANCE OPERON REPRESSOR"/>
    <property type="match status" value="1"/>
</dbReference>
<reference evidence="6 7" key="1">
    <citation type="submission" date="2016-10" db="EMBL/GenBank/DDBJ databases">
        <authorList>
            <person name="de Groot N.N."/>
        </authorList>
    </citation>
    <scope>NUCLEOTIDE SEQUENCE [LARGE SCALE GENOMIC DNA]</scope>
    <source>
        <strain evidence="6 7">DSM 6059</strain>
    </source>
</reference>
<evidence type="ECO:0000256" key="3">
    <source>
        <dbReference type="ARBA" id="ARBA00023125"/>
    </source>
</evidence>
<evidence type="ECO:0000313" key="7">
    <source>
        <dbReference type="Proteomes" id="UP000198862"/>
    </source>
</evidence>
<proteinExistence type="predicted"/>
<dbReference type="InterPro" id="IPR036390">
    <property type="entry name" value="WH_DNA-bd_sf"/>
</dbReference>
<dbReference type="Proteomes" id="UP000198862">
    <property type="component" value="Unassembled WGS sequence"/>
</dbReference>
<name>A0A1I1LPV8_9GAMM</name>
<organism evidence="6 7">
    <name type="scientific">Pseudoalteromonas denitrificans DSM 6059</name>
    <dbReference type="NCBI Taxonomy" id="1123010"/>
    <lineage>
        <taxon>Bacteria</taxon>
        <taxon>Pseudomonadati</taxon>
        <taxon>Pseudomonadota</taxon>
        <taxon>Gammaproteobacteria</taxon>
        <taxon>Alteromonadales</taxon>
        <taxon>Pseudoalteromonadaceae</taxon>
        <taxon>Pseudoalteromonas</taxon>
    </lineage>
</organism>
<dbReference type="PRINTS" id="PR00778">
    <property type="entry name" value="HTHARSR"/>
</dbReference>
<protein>
    <submittedName>
        <fullName evidence="6">ArsR family transcriptional regulator</fullName>
    </submittedName>
</protein>
<dbReference type="EMBL" id="FOLO01000017">
    <property type="protein sequence ID" value="SFC75257.1"/>
    <property type="molecule type" value="Genomic_DNA"/>
</dbReference>
<dbReference type="PANTHER" id="PTHR33154">
    <property type="entry name" value="TRANSCRIPTIONAL REGULATOR, ARSR FAMILY"/>
    <property type="match status" value="1"/>
</dbReference>
<dbReference type="SMART" id="SM00418">
    <property type="entry name" value="HTH_ARSR"/>
    <property type="match status" value="1"/>
</dbReference>
<accession>A0A1I1LPV8</accession>
<dbReference type="Pfam" id="PF01022">
    <property type="entry name" value="HTH_5"/>
    <property type="match status" value="1"/>
</dbReference>
<dbReference type="GO" id="GO:0003677">
    <property type="term" value="F:DNA binding"/>
    <property type="evidence" value="ECO:0007669"/>
    <property type="project" value="UniProtKB-KW"/>
</dbReference>
<keyword evidence="7" id="KW-1185">Reference proteome</keyword>
<keyword evidence="2" id="KW-0805">Transcription regulation</keyword>
<evidence type="ECO:0000256" key="2">
    <source>
        <dbReference type="ARBA" id="ARBA00023015"/>
    </source>
</evidence>
<keyword evidence="4" id="KW-0804">Transcription</keyword>
<dbReference type="InterPro" id="IPR001845">
    <property type="entry name" value="HTH_ArsR_DNA-bd_dom"/>
</dbReference>
<dbReference type="InterPro" id="IPR011991">
    <property type="entry name" value="ArsR-like_HTH"/>
</dbReference>
<dbReference type="PROSITE" id="PS50987">
    <property type="entry name" value="HTH_ARSR_2"/>
    <property type="match status" value="1"/>
</dbReference>
<evidence type="ECO:0000313" key="6">
    <source>
        <dbReference type="EMBL" id="SFC75257.1"/>
    </source>
</evidence>
<dbReference type="CDD" id="cd00090">
    <property type="entry name" value="HTH_ARSR"/>
    <property type="match status" value="1"/>
</dbReference>
<dbReference type="RefSeq" id="WP_091984133.1">
    <property type="nucleotide sequence ID" value="NZ_FOLO01000017.1"/>
</dbReference>
<gene>
    <name evidence="6" type="ORF">SAMN02745724_02459</name>
</gene>
<dbReference type="Gene3D" id="1.10.10.10">
    <property type="entry name" value="Winged helix-like DNA-binding domain superfamily/Winged helix DNA-binding domain"/>
    <property type="match status" value="1"/>
</dbReference>
<evidence type="ECO:0000256" key="1">
    <source>
        <dbReference type="ARBA" id="ARBA00022849"/>
    </source>
</evidence>
<dbReference type="GO" id="GO:0003700">
    <property type="term" value="F:DNA-binding transcription factor activity"/>
    <property type="evidence" value="ECO:0007669"/>
    <property type="project" value="InterPro"/>
</dbReference>
<dbReference type="AlphaFoldDB" id="A0A1I1LPV8"/>
<evidence type="ECO:0000256" key="4">
    <source>
        <dbReference type="ARBA" id="ARBA00023163"/>
    </source>
</evidence>
<dbReference type="NCBIfam" id="NF033788">
    <property type="entry name" value="HTH_metalloreg"/>
    <property type="match status" value="1"/>
</dbReference>
<dbReference type="OrthoDB" id="9793058at2"/>
<dbReference type="InterPro" id="IPR051081">
    <property type="entry name" value="HTH_MetalResp_TranReg"/>
</dbReference>
<sequence length="110" mass="12642">MLEKISQFYKTCSEPVRLRILNILLNNQKVCVCDLVSSLALQQSMISRHLTYLKNAEVVTVSRSGTWRYYEINNQLPADKLAVLDILKKQLVNDELCCADINQFKISCCE</sequence>
<dbReference type="SUPFAM" id="SSF46785">
    <property type="entry name" value="Winged helix' DNA-binding domain"/>
    <property type="match status" value="1"/>
</dbReference>
<keyword evidence="3" id="KW-0238">DNA-binding</keyword>
<keyword evidence="1" id="KW-0059">Arsenical resistance</keyword>
<feature type="domain" description="HTH arsR-type" evidence="5">
    <location>
        <begin position="1"/>
        <end position="98"/>
    </location>
</feature>
<evidence type="ECO:0000259" key="5">
    <source>
        <dbReference type="PROSITE" id="PS50987"/>
    </source>
</evidence>
<dbReference type="STRING" id="1123010.SAMN02745724_02459"/>
<dbReference type="GO" id="GO:0046685">
    <property type="term" value="P:response to arsenic-containing substance"/>
    <property type="evidence" value="ECO:0007669"/>
    <property type="project" value="UniProtKB-KW"/>
</dbReference>
<dbReference type="InterPro" id="IPR036388">
    <property type="entry name" value="WH-like_DNA-bd_sf"/>
</dbReference>